<dbReference type="InterPro" id="IPR051225">
    <property type="entry name" value="NAD(P)_epim/dehydratase"/>
</dbReference>
<comment type="caution">
    <text evidence="3">The sequence shown here is derived from an EMBL/GenBank/DDBJ whole genome shotgun (WGS) entry which is preliminary data.</text>
</comment>
<dbReference type="AlphaFoldDB" id="A0A9D1MVI8"/>
<dbReference type="GO" id="GO:0006567">
    <property type="term" value="P:L-threonine catabolic process"/>
    <property type="evidence" value="ECO:0007669"/>
    <property type="project" value="TreeGrafter"/>
</dbReference>
<feature type="domain" description="NAD-dependent epimerase/dehydratase" evidence="2">
    <location>
        <begin position="6"/>
        <end position="168"/>
    </location>
</feature>
<reference evidence="3" key="1">
    <citation type="submission" date="2020-10" db="EMBL/GenBank/DDBJ databases">
        <authorList>
            <person name="Gilroy R."/>
        </authorList>
    </citation>
    <scope>NUCLEOTIDE SEQUENCE</scope>
    <source>
        <strain evidence="3">CHK176-6737</strain>
    </source>
</reference>
<gene>
    <name evidence="3" type="ORF">IAD23_05975</name>
</gene>
<reference evidence="3" key="2">
    <citation type="journal article" date="2021" name="PeerJ">
        <title>Extensive microbial diversity within the chicken gut microbiome revealed by metagenomics and culture.</title>
        <authorList>
            <person name="Gilroy R."/>
            <person name="Ravi A."/>
            <person name="Getino M."/>
            <person name="Pursley I."/>
            <person name="Horton D.L."/>
            <person name="Alikhan N.F."/>
            <person name="Baker D."/>
            <person name="Gharbi K."/>
            <person name="Hall N."/>
            <person name="Watson M."/>
            <person name="Adriaenssens E.M."/>
            <person name="Foster-Nyarko E."/>
            <person name="Jarju S."/>
            <person name="Secka A."/>
            <person name="Antonio M."/>
            <person name="Oren A."/>
            <person name="Chaudhuri R.R."/>
            <person name="La Ragione R."/>
            <person name="Hildebrand F."/>
            <person name="Pallen M.J."/>
        </authorList>
    </citation>
    <scope>NUCLEOTIDE SEQUENCE</scope>
    <source>
        <strain evidence="3">CHK176-6737</strain>
    </source>
</reference>
<dbReference type="Proteomes" id="UP000824125">
    <property type="component" value="Unassembled WGS sequence"/>
</dbReference>
<dbReference type="Gene3D" id="3.40.50.720">
    <property type="entry name" value="NAD(P)-binding Rossmann-like Domain"/>
    <property type="match status" value="1"/>
</dbReference>
<dbReference type="PANTHER" id="PTHR42687:SF1">
    <property type="entry name" value="L-THREONINE 3-DEHYDROGENASE, MITOCHONDRIAL"/>
    <property type="match status" value="1"/>
</dbReference>
<dbReference type="GO" id="GO:0008743">
    <property type="term" value="F:L-threonine 3-dehydrogenase activity"/>
    <property type="evidence" value="ECO:0007669"/>
    <property type="project" value="TreeGrafter"/>
</dbReference>
<evidence type="ECO:0000256" key="1">
    <source>
        <dbReference type="ARBA" id="ARBA00007637"/>
    </source>
</evidence>
<dbReference type="InterPro" id="IPR036291">
    <property type="entry name" value="NAD(P)-bd_dom_sf"/>
</dbReference>
<dbReference type="InterPro" id="IPR001509">
    <property type="entry name" value="Epimerase_deHydtase"/>
</dbReference>
<evidence type="ECO:0000313" key="3">
    <source>
        <dbReference type="EMBL" id="HIU69490.1"/>
    </source>
</evidence>
<dbReference type="EMBL" id="DVNM01000032">
    <property type="protein sequence ID" value="HIU69490.1"/>
    <property type="molecule type" value="Genomic_DNA"/>
</dbReference>
<sequence>MSKKTVFITGGTGTMGWAAVQELLKHPQEVNVKMLARKSRKNQELLKDLLGKPNLKVIWGDFLDYDAILEGVTGSDYVLHIGGMVSPSADYKPYSTRKVNVGAAENICKAILAQPNKDDIKVCYIGSVAETGDRNYPTHWGRCGDPIQVSLYDHYAVSKVMAEKIFVESGIKHWVVMRQSGILYPAILHNIEPIMYHVPLNGMLEWCTVEDSGRLMCNFVLKDLPEEFYQRYYNIGSGENYRLTNYEFEELLLGCIGLGSPKDLFEPNWFTTKNFHGQYYADGDILNDYLDFRANMPVKDYFDHLASQVEFFYRIPKMIPTKKLIAACAKPFMKKIAETPEFGTLDWVKNNVPERMTAYYGSMEEYQKIPKSWKDFKLESPDKSNAAAEAYKLDHGYDESKPLSELDINDMKAAAKFRGGECLSDTMEKGDLMTKLKWKCGHCGAEFEASPNLILLGGHWCPECFLPVNAWDYSEIAKTNPFFAQVWYPHHSKDEKYHYGFDELFTGPGWEEKK</sequence>
<proteinExistence type="inferred from homology"/>
<comment type="similarity">
    <text evidence="1">Belongs to the NAD(P)-dependent epimerase/dehydratase family.</text>
</comment>
<evidence type="ECO:0000313" key="4">
    <source>
        <dbReference type="Proteomes" id="UP000824125"/>
    </source>
</evidence>
<dbReference type="Pfam" id="PF01370">
    <property type="entry name" value="Epimerase"/>
    <property type="match status" value="1"/>
</dbReference>
<name>A0A9D1MVI8_9FIRM</name>
<accession>A0A9D1MVI8</accession>
<dbReference type="SUPFAM" id="SSF51735">
    <property type="entry name" value="NAD(P)-binding Rossmann-fold domains"/>
    <property type="match status" value="1"/>
</dbReference>
<protein>
    <submittedName>
        <fullName evidence="3">NAD-dependent epimerase/dehydratase family protein</fullName>
    </submittedName>
</protein>
<organism evidence="3 4">
    <name type="scientific">Candidatus Scybalenecus merdavium</name>
    <dbReference type="NCBI Taxonomy" id="2840939"/>
    <lineage>
        <taxon>Bacteria</taxon>
        <taxon>Bacillati</taxon>
        <taxon>Bacillota</taxon>
        <taxon>Clostridia</taxon>
        <taxon>Eubacteriales</taxon>
        <taxon>Oscillospiraceae</taxon>
        <taxon>Oscillospiraceae incertae sedis</taxon>
        <taxon>Candidatus Scybalenecus</taxon>
    </lineage>
</organism>
<dbReference type="PANTHER" id="PTHR42687">
    <property type="entry name" value="L-THREONINE 3-DEHYDROGENASE"/>
    <property type="match status" value="1"/>
</dbReference>
<evidence type="ECO:0000259" key="2">
    <source>
        <dbReference type="Pfam" id="PF01370"/>
    </source>
</evidence>